<name>A0A7S1Z2K9_9STRA</name>
<dbReference type="InterPro" id="IPR036910">
    <property type="entry name" value="HMG_box_dom_sf"/>
</dbReference>
<keyword evidence="1 2" id="KW-0238">DNA-binding</keyword>
<sequence>MATGQGSETAGLAQPRRTKKGWKKPADKPKRPLSAYNLFFRDERERILSGIAEENENAPEEKKDDATMASDLKDDDDSGDREDRSDSSDHPEDIEADNDGDGDEKKKKQNTRGKIGFAALARNIAEKWHQMTPEERGPFEEQAAYEKVQYAKALLMWEENKRLNSNQSQEPVAVPMRLEDMFAMHQPVLAQSEQPEGDDDIQDMQRPNRRTKKRKNDALDAKAMLFLTSIKKPDSQEHELEQEQEEPQTRPKKDKQRRRKKKQSQSHYHAEPERVPEADNTYPEDTAAMESEVATTTVDETLDKKAKSFLTSILHQYSANPS</sequence>
<dbReference type="PANTHER" id="PTHR48112">
    <property type="entry name" value="HIGH MOBILITY GROUP PROTEIN DSP1"/>
    <property type="match status" value="1"/>
</dbReference>
<dbReference type="AlphaFoldDB" id="A0A7S1Z2K9"/>
<accession>A0A7S1Z2K9</accession>
<feature type="domain" description="HMG box" evidence="4">
    <location>
        <begin position="29"/>
        <end position="158"/>
    </location>
</feature>
<proteinExistence type="predicted"/>
<keyword evidence="2" id="KW-0539">Nucleus</keyword>
<dbReference type="InterPro" id="IPR009071">
    <property type="entry name" value="HMG_box_dom"/>
</dbReference>
<feature type="compositionally biased region" description="Basic and acidic residues" evidence="3">
    <location>
        <begin position="268"/>
        <end position="277"/>
    </location>
</feature>
<dbReference type="SMART" id="SM00398">
    <property type="entry name" value="HMG"/>
    <property type="match status" value="1"/>
</dbReference>
<feature type="compositionally biased region" description="Basic and acidic residues" evidence="3">
    <location>
        <begin position="81"/>
        <end position="93"/>
    </location>
</feature>
<dbReference type="SUPFAM" id="SSF47095">
    <property type="entry name" value="HMG-box"/>
    <property type="match status" value="2"/>
</dbReference>
<dbReference type="InterPro" id="IPR050342">
    <property type="entry name" value="HMGB"/>
</dbReference>
<evidence type="ECO:0000256" key="2">
    <source>
        <dbReference type="PROSITE-ProRule" id="PRU00267"/>
    </source>
</evidence>
<feature type="compositionally biased region" description="Basic and acidic residues" evidence="3">
    <location>
        <begin position="231"/>
        <end position="251"/>
    </location>
</feature>
<evidence type="ECO:0000256" key="3">
    <source>
        <dbReference type="SAM" id="MobiDB-lite"/>
    </source>
</evidence>
<gene>
    <name evidence="5" type="ORF">DBRI1063_LOCUS9065</name>
</gene>
<feature type="DNA-binding region" description="HMG box" evidence="2">
    <location>
        <begin position="29"/>
        <end position="158"/>
    </location>
</feature>
<dbReference type="Pfam" id="PF00505">
    <property type="entry name" value="HMG_box"/>
    <property type="match status" value="1"/>
</dbReference>
<dbReference type="EMBL" id="HBGN01014182">
    <property type="protein sequence ID" value="CAD9326298.1"/>
    <property type="molecule type" value="Transcribed_RNA"/>
</dbReference>
<evidence type="ECO:0000256" key="1">
    <source>
        <dbReference type="ARBA" id="ARBA00023125"/>
    </source>
</evidence>
<feature type="compositionally biased region" description="Basic residues" evidence="3">
    <location>
        <begin position="252"/>
        <end position="264"/>
    </location>
</feature>
<dbReference type="Gene3D" id="1.10.30.10">
    <property type="entry name" value="High mobility group box domain"/>
    <property type="match status" value="2"/>
</dbReference>
<dbReference type="GO" id="GO:0005634">
    <property type="term" value="C:nucleus"/>
    <property type="evidence" value="ECO:0007669"/>
    <property type="project" value="UniProtKB-UniRule"/>
</dbReference>
<dbReference type="PANTHER" id="PTHR48112:SF22">
    <property type="entry name" value="MITOCHONDRIAL TRANSCRIPTION FACTOR A, ISOFORM B"/>
    <property type="match status" value="1"/>
</dbReference>
<feature type="region of interest" description="Disordered" evidence="3">
    <location>
        <begin position="184"/>
        <end position="299"/>
    </location>
</feature>
<dbReference type="GO" id="GO:0003677">
    <property type="term" value="F:DNA binding"/>
    <property type="evidence" value="ECO:0007669"/>
    <property type="project" value="UniProtKB-UniRule"/>
</dbReference>
<feature type="region of interest" description="Disordered" evidence="3">
    <location>
        <begin position="1"/>
        <end position="116"/>
    </location>
</feature>
<evidence type="ECO:0000259" key="4">
    <source>
        <dbReference type="PROSITE" id="PS50118"/>
    </source>
</evidence>
<protein>
    <recommendedName>
        <fullName evidence="4">HMG box domain-containing protein</fullName>
    </recommendedName>
</protein>
<organism evidence="5">
    <name type="scientific">Ditylum brightwellii</name>
    <dbReference type="NCBI Taxonomy" id="49249"/>
    <lineage>
        <taxon>Eukaryota</taxon>
        <taxon>Sar</taxon>
        <taxon>Stramenopiles</taxon>
        <taxon>Ochrophyta</taxon>
        <taxon>Bacillariophyta</taxon>
        <taxon>Mediophyceae</taxon>
        <taxon>Lithodesmiophycidae</taxon>
        <taxon>Lithodesmiales</taxon>
        <taxon>Lithodesmiaceae</taxon>
        <taxon>Ditylum</taxon>
    </lineage>
</organism>
<evidence type="ECO:0000313" key="5">
    <source>
        <dbReference type="EMBL" id="CAD9326298.1"/>
    </source>
</evidence>
<dbReference type="PROSITE" id="PS50118">
    <property type="entry name" value="HMG_BOX_2"/>
    <property type="match status" value="1"/>
</dbReference>
<reference evidence="5" key="1">
    <citation type="submission" date="2021-01" db="EMBL/GenBank/DDBJ databases">
        <authorList>
            <person name="Corre E."/>
            <person name="Pelletier E."/>
            <person name="Niang G."/>
            <person name="Scheremetjew M."/>
            <person name="Finn R."/>
            <person name="Kale V."/>
            <person name="Holt S."/>
            <person name="Cochrane G."/>
            <person name="Meng A."/>
            <person name="Brown T."/>
            <person name="Cohen L."/>
        </authorList>
    </citation>
    <scope>NUCLEOTIDE SEQUENCE</scope>
    <source>
        <strain evidence="5">Pop2</strain>
    </source>
</reference>